<dbReference type="PANTHER" id="PTHR48101:SF1">
    <property type="entry name" value="METHYLMALONYL-COA MUTASE, LARGE SUBUNIT"/>
    <property type="match status" value="1"/>
</dbReference>
<organism evidence="3">
    <name type="scientific">freshwater metagenome</name>
    <dbReference type="NCBI Taxonomy" id="449393"/>
    <lineage>
        <taxon>unclassified sequences</taxon>
        <taxon>metagenomes</taxon>
        <taxon>ecological metagenomes</taxon>
    </lineage>
</organism>
<dbReference type="PANTHER" id="PTHR48101">
    <property type="entry name" value="METHYLMALONYL-COA MUTASE, MITOCHONDRIAL-RELATED"/>
    <property type="match status" value="1"/>
</dbReference>
<dbReference type="SUPFAM" id="SSF51703">
    <property type="entry name" value="Cobalamin (vitamin B12)-dependent enzymes"/>
    <property type="match status" value="1"/>
</dbReference>
<evidence type="ECO:0000313" key="3">
    <source>
        <dbReference type="EMBL" id="CAB4737961.1"/>
    </source>
</evidence>
<dbReference type="GO" id="GO:0031419">
    <property type="term" value="F:cobalamin binding"/>
    <property type="evidence" value="ECO:0007669"/>
    <property type="project" value="InterPro"/>
</dbReference>
<sequence length="530" mass="58319">MSSERQFTTDSGLAVEAWYREDDLAPDLLGRLGAPGHPPFTRGPYEGMYRERLWTMRQYSGFGSAADTNRRYHYLLAQGQTALSVAFDLPTQLGLDSSDQLAEFEVGRVGVAIDSVDDMAALFDGLPLDKLSVNFTINATASILLAFYLVAAERQGVSRGDLAGTLQNDILKEFLARKTYIFPPGPSVRLTCDVIEFCAKELPRFNPISITGYHAREAGCNAYQELAFTFANAIAYCDELVSRGVAFDSFAPRLSFHFSAQMELFEEVAKVRAARRMWFEIASNRYGAKVENSTRLRFFSGCSGATLTSQQPLNNVVRSTIQCLAAVLGGSQSVHVMGFDEALEIPSEESVRLALRTQQIIALESGVAKTIDPLAGSFYVEHLTDELQRQASSLLEKISEDGGAVALTELGVLQRWIADNAYEIERGLNDGKRPKVGVNIYVDEDEAPEPALFVPDPLVEVRQNAELAKHLARRDEKSVMSALSDLALVLEGSDNVMPFIMSCARAGATVGEIANRMREAFGEYLEPTPW</sequence>
<name>A0A6J6SSR2_9ZZZZ</name>
<gene>
    <name evidence="3" type="ORF">UFOPK2809_00154</name>
</gene>
<dbReference type="EMBL" id="CAEZZA010000010">
    <property type="protein sequence ID" value="CAB4737961.1"/>
    <property type="molecule type" value="Genomic_DNA"/>
</dbReference>
<accession>A0A6J6SSR2</accession>
<dbReference type="InterPro" id="IPR016176">
    <property type="entry name" value="Cbl-dep_enz_cat"/>
</dbReference>
<dbReference type="GO" id="GO:0004494">
    <property type="term" value="F:methylmalonyl-CoA mutase activity"/>
    <property type="evidence" value="ECO:0007669"/>
    <property type="project" value="InterPro"/>
</dbReference>
<reference evidence="3" key="1">
    <citation type="submission" date="2020-05" db="EMBL/GenBank/DDBJ databases">
        <authorList>
            <person name="Chiriac C."/>
            <person name="Salcher M."/>
            <person name="Ghai R."/>
            <person name="Kavagutti S V."/>
        </authorList>
    </citation>
    <scope>NUCLEOTIDE SEQUENCE</scope>
</reference>
<proteinExistence type="predicted"/>
<dbReference type="AlphaFoldDB" id="A0A6J6SSR2"/>
<feature type="domain" description="Methylmalonyl-CoA mutase alpha/beta chain catalytic" evidence="2">
    <location>
        <begin position="9"/>
        <end position="523"/>
    </location>
</feature>
<dbReference type="NCBIfam" id="TIGR00641">
    <property type="entry name" value="acid_CoA_mut_N"/>
    <property type="match status" value="1"/>
</dbReference>
<evidence type="ECO:0000256" key="1">
    <source>
        <dbReference type="ARBA" id="ARBA00023235"/>
    </source>
</evidence>
<dbReference type="InterPro" id="IPR006099">
    <property type="entry name" value="MeMalonylCoA_mutase_a/b_cat"/>
</dbReference>
<dbReference type="Gene3D" id="3.20.20.240">
    <property type="entry name" value="Methylmalonyl-CoA mutase"/>
    <property type="match status" value="1"/>
</dbReference>
<protein>
    <submittedName>
        <fullName evidence="3">Unannotated protein</fullName>
    </submittedName>
</protein>
<evidence type="ECO:0000259" key="2">
    <source>
        <dbReference type="Pfam" id="PF01642"/>
    </source>
</evidence>
<dbReference type="Pfam" id="PF01642">
    <property type="entry name" value="MM_CoA_mutase"/>
    <property type="match status" value="1"/>
</dbReference>
<keyword evidence="1" id="KW-0413">Isomerase</keyword>
<dbReference type="InterPro" id="IPR006098">
    <property type="entry name" value="MMCoA_mutase_a_cat"/>
</dbReference>